<accession>A0A0S4U9V7</accession>
<sequence>MNTGKTTSRPTDRSTDGRLAQRAQQRLAGQHEHEEAEALAQDRDRQPRRGLDAQLGRHDRAHAQRQQRAQVDIAPAPVVRRAGGQPEAEDGAHRDRQDHAGRGADGRAQRQPGLGQVERDDRGAAHARQRIRQPRQEAGHVAVPLEPRPGDHRIAALHEQLDAEVPEHQRQPEREPPARNPGGDDAAHQRAEPRGQHQLAQPGTVDIAPLPVAEIRRQPGEGHGRERGAEGEADRFGHVHAGVAVDVDEDGDDDGAAPDAEHAGEEAGGQAGQKKQEEHGRANGAEIRTAAHRRVARCAATRSRRGSGSSELRGVRCVLARGPEVHGHAGNLGRLGFSLVGVILVEMAAARFFAGRRAQQDEMRRIEDVLCPQRLPVRQDAGMALLQLGHVLQADLEPRVAAHDPGVVPQDGAQVGEEVRVEWRLDPLRQRQAQARCAAGGVRHGLRAGLAHDDAFQQRIAGQPVRAVQAAVGHFADGIQPFDIGAAGHVGADPAARVMRRRRDRHAVLRQVAPMGPGDLDQVREMLFDECRALVRDVEPHMGRAVRLHLRIDRAGHDVARRQFLLARIARHEALVGDVVEQAAFAAHGFGDQADDPALDLEGRGVELHELQVLDGRSGTPGHGNGLALARVRVGRVLVQPGQAAGGKHHRRRAEDGDFAVGQAFGDDAADGLPVGDQFHRLVLPDPDDVGQLGHLGLQGLHDAAARHVVDVRDAAFAVSAFAGQVDFTVFAREGHALVDQPAQHIAALAHDLAHGRLIAQAVACEQRIADVLVMVVIGRKHRRNTPLRPIARRFIVFVARDDADFQTRRQMQQQRQGGQAFSNYQYIEFHIADFMFRLTAGHAKSPVLWTGENCSAGRARRCSYG</sequence>
<evidence type="ECO:0000256" key="1">
    <source>
        <dbReference type="SAM" id="MobiDB-lite"/>
    </source>
</evidence>
<feature type="compositionally biased region" description="Acidic residues" evidence="1">
    <location>
        <begin position="246"/>
        <end position="256"/>
    </location>
</feature>
<evidence type="ECO:0000313" key="2">
    <source>
        <dbReference type="EMBL" id="CUV19002.1"/>
    </source>
</evidence>
<dbReference type="AntiFam" id="ANF00152">
    <property type="entry name" value="Shadow ORF (opposite nadB1)"/>
</dbReference>
<name>A0A0S4U9V7_RALSL</name>
<feature type="compositionally biased region" description="Basic and acidic residues" evidence="1">
    <location>
        <begin position="148"/>
        <end position="177"/>
    </location>
</feature>
<gene>
    <name evidence="2" type="ORF">PSS4_v1_870021</name>
    <name evidence="3" type="ORF">RUN1985_v1_620069</name>
</gene>
<feature type="region of interest" description="Disordered" evidence="1">
    <location>
        <begin position="246"/>
        <end position="290"/>
    </location>
</feature>
<dbReference type="AlphaFoldDB" id="A0A0S4U9V7"/>
<feature type="region of interest" description="Disordered" evidence="1">
    <location>
        <begin position="1"/>
        <end position="210"/>
    </location>
</feature>
<proteinExistence type="predicted"/>
<protein>
    <submittedName>
        <fullName evidence="2">Uncharacterized protein</fullName>
    </submittedName>
</protein>
<feature type="compositionally biased region" description="Basic and acidic residues" evidence="1">
    <location>
        <begin position="90"/>
        <end position="108"/>
    </location>
</feature>
<evidence type="ECO:0000313" key="3">
    <source>
        <dbReference type="EMBL" id="CUV30281.1"/>
    </source>
</evidence>
<dbReference type="EMBL" id="LN899821">
    <property type="protein sequence ID" value="CUV19002.1"/>
    <property type="molecule type" value="Genomic_DNA"/>
</dbReference>
<organism evidence="2">
    <name type="scientific">Ralstonia solanacearum</name>
    <name type="common">Pseudomonas solanacearum</name>
    <dbReference type="NCBI Taxonomy" id="305"/>
    <lineage>
        <taxon>Bacteria</taxon>
        <taxon>Pseudomonadati</taxon>
        <taxon>Pseudomonadota</taxon>
        <taxon>Betaproteobacteria</taxon>
        <taxon>Burkholderiales</taxon>
        <taxon>Burkholderiaceae</taxon>
        <taxon>Ralstonia</taxon>
        <taxon>Ralstonia solanacearum species complex</taxon>
    </lineage>
</organism>
<feature type="compositionally biased region" description="Low complexity" evidence="1">
    <location>
        <begin position="17"/>
        <end position="28"/>
    </location>
</feature>
<reference evidence="2" key="1">
    <citation type="submission" date="2015-10" db="EMBL/GenBank/DDBJ databases">
        <authorList>
            <person name="Gilbert D.G."/>
        </authorList>
    </citation>
    <scope>NUCLEOTIDE SEQUENCE</scope>
    <source>
        <strain evidence="2">Phyl III-seqv23</strain>
    </source>
</reference>
<feature type="compositionally biased region" description="Basic and acidic residues" evidence="1">
    <location>
        <begin position="185"/>
        <end position="195"/>
    </location>
</feature>
<feature type="compositionally biased region" description="Basic and acidic residues" evidence="1">
    <location>
        <begin position="29"/>
        <end position="62"/>
    </location>
</feature>
<dbReference type="EMBL" id="LN899824">
    <property type="protein sequence ID" value="CUV30281.1"/>
    <property type="molecule type" value="Genomic_DNA"/>
</dbReference>